<proteinExistence type="predicted"/>
<dbReference type="InterPro" id="IPR036047">
    <property type="entry name" value="F-box-like_dom_sf"/>
</dbReference>
<organism evidence="2 3">
    <name type="scientific">Schizopora paradoxa</name>
    <dbReference type="NCBI Taxonomy" id="27342"/>
    <lineage>
        <taxon>Eukaryota</taxon>
        <taxon>Fungi</taxon>
        <taxon>Dikarya</taxon>
        <taxon>Basidiomycota</taxon>
        <taxon>Agaricomycotina</taxon>
        <taxon>Agaricomycetes</taxon>
        <taxon>Hymenochaetales</taxon>
        <taxon>Schizoporaceae</taxon>
        <taxon>Schizopora</taxon>
    </lineage>
</organism>
<dbReference type="SUPFAM" id="SSF81383">
    <property type="entry name" value="F-box domain"/>
    <property type="match status" value="1"/>
</dbReference>
<evidence type="ECO:0000313" key="3">
    <source>
        <dbReference type="Proteomes" id="UP000053477"/>
    </source>
</evidence>
<dbReference type="EMBL" id="KQ085999">
    <property type="protein sequence ID" value="KLO11469.1"/>
    <property type="molecule type" value="Genomic_DNA"/>
</dbReference>
<dbReference type="Gene3D" id="3.80.10.10">
    <property type="entry name" value="Ribonuclease Inhibitor"/>
    <property type="match status" value="1"/>
</dbReference>
<reference evidence="2 3" key="1">
    <citation type="submission" date="2015-04" db="EMBL/GenBank/DDBJ databases">
        <title>Complete genome sequence of Schizopora paradoxa KUC8140, a cosmopolitan wood degrader in East Asia.</title>
        <authorList>
            <consortium name="DOE Joint Genome Institute"/>
            <person name="Min B."/>
            <person name="Park H."/>
            <person name="Jang Y."/>
            <person name="Kim J.-J."/>
            <person name="Kim K.H."/>
            <person name="Pangilinan J."/>
            <person name="Lipzen A."/>
            <person name="Riley R."/>
            <person name="Grigoriev I.V."/>
            <person name="Spatafora J.W."/>
            <person name="Choi I.-G."/>
        </authorList>
    </citation>
    <scope>NUCLEOTIDE SEQUENCE [LARGE SCALE GENOMIC DNA]</scope>
    <source>
        <strain evidence="2 3">KUC8140</strain>
    </source>
</reference>
<evidence type="ECO:0000259" key="1">
    <source>
        <dbReference type="PROSITE" id="PS50181"/>
    </source>
</evidence>
<dbReference type="STRING" id="27342.A0A0H2RI22"/>
<dbReference type="InterPro" id="IPR032675">
    <property type="entry name" value="LRR_dom_sf"/>
</dbReference>
<dbReference type="SUPFAM" id="SSF52047">
    <property type="entry name" value="RNI-like"/>
    <property type="match status" value="1"/>
</dbReference>
<dbReference type="OrthoDB" id="3005567at2759"/>
<dbReference type="Proteomes" id="UP000053477">
    <property type="component" value="Unassembled WGS sequence"/>
</dbReference>
<feature type="domain" description="F-box" evidence="1">
    <location>
        <begin position="1"/>
        <end position="46"/>
    </location>
</feature>
<protein>
    <recommendedName>
        <fullName evidence="1">F-box domain-containing protein</fullName>
    </recommendedName>
</protein>
<accession>A0A0H2RI22</accession>
<dbReference type="AlphaFoldDB" id="A0A0H2RI22"/>
<dbReference type="InterPro" id="IPR001810">
    <property type="entry name" value="F-box_dom"/>
</dbReference>
<dbReference type="InParanoid" id="A0A0H2RI22"/>
<sequence length="448" mass="50590">MFSLGDLPGDLLTSIFEFVDEEDLPNIAVVNRSFNEAATPFLYRTISYDSKDRAKTPISTLNENRHLASHVQHFAIESLPSRHGRGHSLDAHHYDVRECVQILELCNGLRRFRVDSGCSTWQIRTFLPVLLRKALLQDVELLCASVITEQDDILTLTSLRNLRRIALKEPSWQLINKLPGWANSLRKSLRSVEITSSDCLNSEVLEDIIVHLPDLKELKIMSCFKINHDDILDMTKHTPLLENLNLTVWLNPGTNQSVNVGDIGHLRYLTLDMKNGSDKTHCTPYWKGFLTGIRKLGSRLRGLTLHPLRKVIIGVSFVKHIRRTHGSSLSLLELRNVVVSSKVLGAICSNLSQLEELALTINGSSIVRFAEAFALSSSLRIIRNIPDRTSQSQTTLNNHHVREIAKLAFSVTIIECQGRKWNIMRNVNKPKDFAILYAAKGTKGTRQI</sequence>
<name>A0A0H2RI22_9AGAM</name>
<evidence type="ECO:0000313" key="2">
    <source>
        <dbReference type="EMBL" id="KLO11469.1"/>
    </source>
</evidence>
<keyword evidence="3" id="KW-1185">Reference proteome</keyword>
<dbReference type="PROSITE" id="PS50181">
    <property type="entry name" value="FBOX"/>
    <property type="match status" value="1"/>
</dbReference>
<dbReference type="Pfam" id="PF12937">
    <property type="entry name" value="F-box-like"/>
    <property type="match status" value="1"/>
</dbReference>
<gene>
    <name evidence="2" type="ORF">SCHPADRAFT_998875</name>
</gene>